<reference evidence="3 4" key="1">
    <citation type="submission" date="2024-09" db="EMBL/GenBank/DDBJ databases">
        <authorList>
            <person name="Lee S.D."/>
        </authorList>
    </citation>
    <scope>NUCLEOTIDE SEQUENCE [LARGE SCALE GENOMIC DNA]</scope>
    <source>
        <strain evidence="3 4">N1-3</strain>
    </source>
</reference>
<name>A0ABV6X204_9ACTN</name>
<proteinExistence type="predicted"/>
<evidence type="ECO:0008006" key="5">
    <source>
        <dbReference type="Google" id="ProtNLM"/>
    </source>
</evidence>
<protein>
    <recommendedName>
        <fullName evidence="5">Mce-associated membrane protein</fullName>
    </recommendedName>
</protein>
<accession>A0ABV6X204</accession>
<evidence type="ECO:0000313" key="3">
    <source>
        <dbReference type="EMBL" id="MFC1432318.1"/>
    </source>
</evidence>
<dbReference type="RefSeq" id="WP_380554038.1">
    <property type="nucleotide sequence ID" value="NZ_JBHEZY010000006.1"/>
</dbReference>
<evidence type="ECO:0000313" key="4">
    <source>
        <dbReference type="Proteomes" id="UP001592530"/>
    </source>
</evidence>
<evidence type="ECO:0000256" key="1">
    <source>
        <dbReference type="SAM" id="MobiDB-lite"/>
    </source>
</evidence>
<comment type="caution">
    <text evidence="3">The sequence shown here is derived from an EMBL/GenBank/DDBJ whole genome shotgun (WGS) entry which is preliminary data.</text>
</comment>
<feature type="signal peptide" evidence="2">
    <location>
        <begin position="1"/>
        <end position="15"/>
    </location>
</feature>
<dbReference type="Proteomes" id="UP001592530">
    <property type="component" value="Unassembled WGS sequence"/>
</dbReference>
<keyword evidence="2" id="KW-0732">Signal</keyword>
<dbReference type="EMBL" id="JBHEZY010000006">
    <property type="protein sequence ID" value="MFC1432318.1"/>
    <property type="molecule type" value="Genomic_DNA"/>
</dbReference>
<organism evidence="3 4">
    <name type="scientific">Streptacidiphilus alkalitolerans</name>
    <dbReference type="NCBI Taxonomy" id="3342712"/>
    <lineage>
        <taxon>Bacteria</taxon>
        <taxon>Bacillati</taxon>
        <taxon>Actinomycetota</taxon>
        <taxon>Actinomycetes</taxon>
        <taxon>Kitasatosporales</taxon>
        <taxon>Streptomycetaceae</taxon>
        <taxon>Streptacidiphilus</taxon>
    </lineage>
</organism>
<feature type="region of interest" description="Disordered" evidence="1">
    <location>
        <begin position="29"/>
        <end position="51"/>
    </location>
</feature>
<evidence type="ECO:0000256" key="2">
    <source>
        <dbReference type="SAM" id="SignalP"/>
    </source>
</evidence>
<feature type="chain" id="PRO_5047184513" description="Mce-associated membrane protein" evidence="2">
    <location>
        <begin position="16"/>
        <end position="196"/>
    </location>
</feature>
<sequence>MIAVVVFALSGLGLAGVAGCSNGGGVETLDGAPGTRAPEAPSAGISTGPASAALPSGTTKVLVLRAYQGYWTAQVKALDSGKVSGSGLQTYTTGAALSAVNANAFRLTQAGLRMSGQPSRNPSVTALGPVAPGSGVQTATITDCLDVTAWHQIDATTGQLRDPAQRLTRYRTVVSARTVGGVWMISAVQNKTGQSC</sequence>
<gene>
    <name evidence="3" type="ORF">ACEZDB_16850</name>
</gene>